<dbReference type="AlphaFoldDB" id="A0A0B6AQD4"/>
<evidence type="ECO:0000313" key="2">
    <source>
        <dbReference type="Proteomes" id="UP000031829"/>
    </source>
</evidence>
<keyword evidence="1" id="KW-0167">Capsid protein</keyword>
<dbReference type="RefSeq" id="WP_013058796.1">
    <property type="nucleotide sequence ID" value="NZ_BCVB01000001.1"/>
</dbReference>
<sequence>MSQHYREIITKAVVGKGRKFTQSSHTLAPKNRPTSILGCWVINHEYKAKKSGSNVEVDGRYDINIWYSYNNNTKTEVWTETVSYKDNIKLRYKDEDSIGDDYEVIVRVLQQPNCLECTISPNGNKTIVQVERELLAEVIGETKVCVAVNPKGCDDEDEFDLDVDDDEFEDLDPDFILGDDE</sequence>
<dbReference type="KEGG" id="bmeg:BG04_1027"/>
<organism evidence="1 2">
    <name type="scientific">Priestia megaterium (strain ATCC 14581 / DSM 32 / CCUG 1817 / JCM 2506 / NBRC 15308 / NCIMB 9376 / NCTC 10342 / NRRL B-14308 / VKM B-512 / Ford 19)</name>
    <name type="common">Bacillus megaterium</name>
    <dbReference type="NCBI Taxonomy" id="1348623"/>
    <lineage>
        <taxon>Bacteria</taxon>
        <taxon>Bacillati</taxon>
        <taxon>Bacillota</taxon>
        <taxon>Bacilli</taxon>
        <taxon>Bacillales</taxon>
        <taxon>Bacillaceae</taxon>
        <taxon>Priestia</taxon>
    </lineage>
</organism>
<reference evidence="1 2" key="1">
    <citation type="journal article" date="2015" name="Genome Announc.">
        <title>Complete genome sequences for 35 biothreat assay-relevant bacillus species.</title>
        <authorList>
            <person name="Johnson S.L."/>
            <person name="Daligault H.E."/>
            <person name="Davenport K.W."/>
            <person name="Jaissle J."/>
            <person name="Frey K.G."/>
            <person name="Ladner J.T."/>
            <person name="Broomall S.M."/>
            <person name="Bishop-Lilly K.A."/>
            <person name="Bruce D.C."/>
            <person name="Gibbons H.S."/>
            <person name="Coyne S.R."/>
            <person name="Lo C.C."/>
            <person name="Meincke L."/>
            <person name="Munk A.C."/>
            <person name="Koroleva G.I."/>
            <person name="Rosenzweig C.N."/>
            <person name="Palacios G.F."/>
            <person name="Redden C.L."/>
            <person name="Minogue T.D."/>
            <person name="Chain P.S."/>
        </authorList>
    </citation>
    <scope>NUCLEOTIDE SEQUENCE [LARGE SCALE GENOMIC DNA]</scope>
    <source>
        <strain evidence="2">ATCC 14581 / DSM 32 / JCM 2506 / NBRC 15308 / NCIMB 9376 / NCTC 10342 / NRRL B-14308 / VKM B-512</strain>
    </source>
</reference>
<dbReference type="GeneID" id="93644503"/>
<evidence type="ECO:0000313" key="1">
    <source>
        <dbReference type="EMBL" id="AJI22044.1"/>
    </source>
</evidence>
<dbReference type="HOGENOM" id="CLU_109780_0_0_9"/>
<accession>A0A0B6AQD4</accession>
<gene>
    <name evidence="1" type="primary">cotE</name>
    <name evidence="1" type="ORF">BG04_1027</name>
</gene>
<proteinExistence type="predicted"/>
<keyword evidence="1" id="KW-0946">Virion</keyword>
<dbReference type="EMBL" id="CP009920">
    <property type="protein sequence ID" value="AJI22044.1"/>
    <property type="molecule type" value="Genomic_DNA"/>
</dbReference>
<dbReference type="Proteomes" id="UP000031829">
    <property type="component" value="Chromosome"/>
</dbReference>
<protein>
    <submittedName>
        <fullName evidence="1">Spore coat protein E</fullName>
    </submittedName>
</protein>
<name>A0A0B6AQD4_PRIM2</name>
<dbReference type="InterPro" id="IPR018901">
    <property type="entry name" value="Spore_coat_CotE"/>
</dbReference>
<dbReference type="Pfam" id="PF10628">
    <property type="entry name" value="CotE"/>
    <property type="match status" value="1"/>
</dbReference>